<gene>
    <name evidence="1" type="primary">U6500N03340</name>
    <name evidence="1" type="ORF">SEUBUCD650_0N03340</name>
</gene>
<proteinExistence type="predicted"/>
<accession>A0ABN8VMS9</accession>
<sequence>MSDRVLSALESEKSEKLVEEKL</sequence>
<evidence type="ECO:0000313" key="1">
    <source>
        <dbReference type="EMBL" id="CAI1694735.1"/>
    </source>
</evidence>
<dbReference type="EMBL" id="OX291504">
    <property type="protein sequence ID" value="CAI1694735.1"/>
    <property type="molecule type" value="Genomic_DNA"/>
</dbReference>
<dbReference type="Proteomes" id="UP001152964">
    <property type="component" value="Chromosome 14"/>
</dbReference>
<organism evidence="1 2">
    <name type="scientific">Saccharomyces eubayanus</name>
    <name type="common">Yeast</name>
    <dbReference type="NCBI Taxonomy" id="1080349"/>
    <lineage>
        <taxon>Eukaryota</taxon>
        <taxon>Fungi</taxon>
        <taxon>Dikarya</taxon>
        <taxon>Ascomycota</taxon>
        <taxon>Saccharomycotina</taxon>
        <taxon>Saccharomycetes</taxon>
        <taxon>Saccharomycetales</taxon>
        <taxon>Saccharomycetaceae</taxon>
        <taxon>Saccharomyces</taxon>
    </lineage>
</organism>
<evidence type="ECO:0000313" key="2">
    <source>
        <dbReference type="Proteomes" id="UP001152964"/>
    </source>
</evidence>
<protein>
    <submittedName>
        <fullName evidence="1">Uncharacterized protein</fullName>
    </submittedName>
</protein>
<keyword evidence="2" id="KW-1185">Reference proteome</keyword>
<name>A0ABN8VMS9_SACEU</name>
<reference evidence="1" key="1">
    <citation type="submission" date="2022-08" db="EMBL/GenBank/DDBJ databases">
        <authorList>
            <person name="Byrne P K."/>
        </authorList>
    </citation>
    <scope>NUCLEOTIDE SEQUENCE</scope>
    <source>
        <strain evidence="1">UCD650</strain>
    </source>
</reference>